<sequence length="130" mass="14766">MSTNSSTSCLSSPAASSIQHIRRVLKMGTMELMENSDDFAEFVSELKDYAWRLNKEERCFLDCVLRLHRELAADASFIITVGVLCWPHFAKTNDQTRCGTSCFQHPVQARCCIECFNIGYHIQWVGPVTL</sequence>
<comment type="caution">
    <text evidence="1">The sequence shown here is derived from an EMBL/GenBank/DDBJ whole genome shotgun (WGS) entry which is preliminary data.</text>
</comment>
<gene>
    <name evidence="1" type="ORF">L195_g040474</name>
</gene>
<reference evidence="1 2" key="2">
    <citation type="journal article" date="2017" name="Front. Plant Sci.">
        <title>Gene Classification and Mining of Molecular Markers Useful in Red Clover (Trifolium pratense) Breeding.</title>
        <authorList>
            <person name="Istvanek J."/>
            <person name="Dluhosova J."/>
            <person name="Dluhos P."/>
            <person name="Patkova L."/>
            <person name="Nedelnik J."/>
            <person name="Repkova J."/>
        </authorList>
    </citation>
    <scope>NUCLEOTIDE SEQUENCE [LARGE SCALE GENOMIC DNA]</scope>
    <source>
        <strain evidence="2">cv. Tatra</strain>
        <tissue evidence="1">Young leaves</tissue>
    </source>
</reference>
<dbReference type="AlphaFoldDB" id="A0A2K3M0W1"/>
<reference evidence="1 2" key="1">
    <citation type="journal article" date="2014" name="Am. J. Bot.">
        <title>Genome assembly and annotation for red clover (Trifolium pratense; Fabaceae).</title>
        <authorList>
            <person name="Istvanek J."/>
            <person name="Jaros M."/>
            <person name="Krenek A."/>
            <person name="Repkova J."/>
        </authorList>
    </citation>
    <scope>NUCLEOTIDE SEQUENCE [LARGE SCALE GENOMIC DNA]</scope>
    <source>
        <strain evidence="2">cv. Tatra</strain>
        <tissue evidence="1">Young leaves</tissue>
    </source>
</reference>
<proteinExistence type="predicted"/>
<protein>
    <submittedName>
        <fullName evidence="1">Uncharacterized protein</fullName>
    </submittedName>
</protein>
<dbReference type="Proteomes" id="UP000236291">
    <property type="component" value="Unassembled WGS sequence"/>
</dbReference>
<organism evidence="1 2">
    <name type="scientific">Trifolium pratense</name>
    <name type="common">Red clover</name>
    <dbReference type="NCBI Taxonomy" id="57577"/>
    <lineage>
        <taxon>Eukaryota</taxon>
        <taxon>Viridiplantae</taxon>
        <taxon>Streptophyta</taxon>
        <taxon>Embryophyta</taxon>
        <taxon>Tracheophyta</taxon>
        <taxon>Spermatophyta</taxon>
        <taxon>Magnoliopsida</taxon>
        <taxon>eudicotyledons</taxon>
        <taxon>Gunneridae</taxon>
        <taxon>Pentapetalae</taxon>
        <taxon>rosids</taxon>
        <taxon>fabids</taxon>
        <taxon>Fabales</taxon>
        <taxon>Fabaceae</taxon>
        <taxon>Papilionoideae</taxon>
        <taxon>50 kb inversion clade</taxon>
        <taxon>NPAAA clade</taxon>
        <taxon>Hologalegina</taxon>
        <taxon>IRL clade</taxon>
        <taxon>Trifolieae</taxon>
        <taxon>Trifolium</taxon>
    </lineage>
</organism>
<dbReference type="EMBL" id="ASHM01046297">
    <property type="protein sequence ID" value="PNX84414.1"/>
    <property type="molecule type" value="Genomic_DNA"/>
</dbReference>
<accession>A0A2K3M0W1</accession>
<evidence type="ECO:0000313" key="2">
    <source>
        <dbReference type="Proteomes" id="UP000236291"/>
    </source>
</evidence>
<name>A0A2K3M0W1_TRIPR</name>
<evidence type="ECO:0000313" key="1">
    <source>
        <dbReference type="EMBL" id="PNX84414.1"/>
    </source>
</evidence>